<name>A0A1X0XXX5_9BACT</name>
<dbReference type="Proteomes" id="UP000193136">
    <property type="component" value="Unassembled WGS sequence"/>
</dbReference>
<dbReference type="EMBL" id="NAAD01000017">
    <property type="protein sequence ID" value="ORJ57692.1"/>
    <property type="molecule type" value="Genomic_DNA"/>
</dbReference>
<dbReference type="AlphaFoldDB" id="A0A1X0XXX5"/>
<comment type="caution">
    <text evidence="1">The sequence shown here is derived from an EMBL/GenBank/DDBJ whole genome shotgun (WGS) entry which is preliminary data.</text>
</comment>
<accession>A0A1X0XXX5</accession>
<reference evidence="1 2" key="1">
    <citation type="submission" date="2017-03" db="EMBL/GenBank/DDBJ databases">
        <title>Genome sequence of Geothermobacter sp. EPR-M, Deep-Sea Iron Reducer.</title>
        <authorList>
            <person name="Tully B."/>
            <person name="Savalia P."/>
            <person name="Abuyen K."/>
            <person name="Baughan C."/>
            <person name="Romero E."/>
            <person name="Ronkowski C."/>
            <person name="Torres B."/>
            <person name="Tremblay J."/>
            <person name="Trujillo A."/>
            <person name="Tyler M."/>
            <person name="Perez-Rodriguez I."/>
            <person name="Amend J."/>
        </authorList>
    </citation>
    <scope>NUCLEOTIDE SEQUENCE [LARGE SCALE GENOMIC DNA]</scope>
    <source>
        <strain evidence="1 2">EPR-M</strain>
    </source>
</reference>
<evidence type="ECO:0000313" key="1">
    <source>
        <dbReference type="EMBL" id="ORJ57692.1"/>
    </source>
</evidence>
<sequence length="146" mass="15363">MEGFMKRYVLLVLISLAISLYGCAAPKTSIKPKISKAFGRSEFIVAEIPSHGLIGDGLAIAVGGGHNTEILRQALLLLAAEGGEQYIAVIGSNHTLTKVVLINAVKEIPDNALQHLHIAFLGDQSAGAELKPAVKRTGAELVIVSL</sequence>
<dbReference type="PROSITE" id="PS51257">
    <property type="entry name" value="PROKAR_LIPOPROTEIN"/>
    <property type="match status" value="1"/>
</dbReference>
<evidence type="ECO:0000313" key="2">
    <source>
        <dbReference type="Proteomes" id="UP000193136"/>
    </source>
</evidence>
<keyword evidence="2" id="KW-1185">Reference proteome</keyword>
<gene>
    <name evidence="1" type="ORF">B5V00_13050</name>
</gene>
<proteinExistence type="predicted"/>
<protein>
    <submittedName>
        <fullName evidence="1">Uncharacterized protein</fullName>
    </submittedName>
</protein>
<dbReference type="STRING" id="1969733.B5V00_13050"/>
<organism evidence="1 2">
    <name type="scientific">Geothermobacter hydrogeniphilus</name>
    <dbReference type="NCBI Taxonomy" id="1969733"/>
    <lineage>
        <taxon>Bacteria</taxon>
        <taxon>Pseudomonadati</taxon>
        <taxon>Thermodesulfobacteriota</taxon>
        <taxon>Desulfuromonadia</taxon>
        <taxon>Desulfuromonadales</taxon>
        <taxon>Geothermobacteraceae</taxon>
        <taxon>Geothermobacter</taxon>
    </lineage>
</organism>